<proteinExistence type="predicted"/>
<organism evidence="1 2">
    <name type="scientific">Phaseolus angularis</name>
    <name type="common">Azuki bean</name>
    <name type="synonym">Vigna angularis</name>
    <dbReference type="NCBI Taxonomy" id="3914"/>
    <lineage>
        <taxon>Eukaryota</taxon>
        <taxon>Viridiplantae</taxon>
        <taxon>Streptophyta</taxon>
        <taxon>Embryophyta</taxon>
        <taxon>Tracheophyta</taxon>
        <taxon>Spermatophyta</taxon>
        <taxon>Magnoliopsida</taxon>
        <taxon>eudicotyledons</taxon>
        <taxon>Gunneridae</taxon>
        <taxon>Pentapetalae</taxon>
        <taxon>rosids</taxon>
        <taxon>fabids</taxon>
        <taxon>Fabales</taxon>
        <taxon>Fabaceae</taxon>
        <taxon>Papilionoideae</taxon>
        <taxon>50 kb inversion clade</taxon>
        <taxon>NPAAA clade</taxon>
        <taxon>indigoferoid/millettioid clade</taxon>
        <taxon>Phaseoleae</taxon>
        <taxon>Vigna</taxon>
    </lineage>
</organism>
<dbReference type="GO" id="GO:0016301">
    <property type="term" value="F:kinase activity"/>
    <property type="evidence" value="ECO:0007669"/>
    <property type="project" value="UniProtKB-KW"/>
</dbReference>
<gene>
    <name evidence="1" type="ORF">HKW66_Vig0127680</name>
</gene>
<sequence length="209" mass="23954">MNTSAIEIGCRTIATCSRLSFLRPCSPPSLPNCSHCSFQCHLIKTPSHLFPDYRSTHHSPQYSNSPCLTDILGFLQQFLNEGIQLDWDQSRDLYFTNCTVYRANNDTCGFNSSSKNKPLLCFRYRSQYTLTPPWIRKFKPNKMAFFAAATHNFDPKRKIRDGGFRSVYLLQLRDGRLTVVKYLHRNHSSAAFSTKSFCNEILILSSSTT</sequence>
<protein>
    <submittedName>
        <fullName evidence="1">LEAF RUST 10 DISEASE-RESISTANCE LOCUS RECEPTOR-LIKE PROTEIN KINASE-like 1.5</fullName>
    </submittedName>
</protein>
<evidence type="ECO:0000313" key="1">
    <source>
        <dbReference type="EMBL" id="KAG2391471.1"/>
    </source>
</evidence>
<dbReference type="InterPro" id="IPR011009">
    <property type="entry name" value="Kinase-like_dom_sf"/>
</dbReference>
<reference evidence="1 2" key="1">
    <citation type="submission" date="2020-05" db="EMBL/GenBank/DDBJ databases">
        <title>Vigna angularis (adzuki bean) Var. LongXiaoDou No. 4 denovo assembly.</title>
        <authorList>
            <person name="Xiang H."/>
        </authorList>
    </citation>
    <scope>NUCLEOTIDE SEQUENCE [LARGE SCALE GENOMIC DNA]</scope>
    <source>
        <tissue evidence="1">Leaf</tissue>
    </source>
</reference>
<keyword evidence="1" id="KW-0418">Kinase</keyword>
<keyword evidence="1" id="KW-0808">Transferase</keyword>
<dbReference type="Proteomes" id="UP000743370">
    <property type="component" value="Unassembled WGS sequence"/>
</dbReference>
<dbReference type="Gene3D" id="3.30.200.20">
    <property type="entry name" value="Phosphorylase Kinase, domain 1"/>
    <property type="match status" value="1"/>
</dbReference>
<keyword evidence="1" id="KW-0675">Receptor</keyword>
<accession>A0A8T0K314</accession>
<name>A0A8T0K314_PHAAN</name>
<comment type="caution">
    <text evidence="1">The sequence shown here is derived from an EMBL/GenBank/DDBJ whole genome shotgun (WGS) entry which is preliminary data.</text>
</comment>
<dbReference type="AlphaFoldDB" id="A0A8T0K314"/>
<dbReference type="EMBL" id="JABFOF010000007">
    <property type="protein sequence ID" value="KAG2391471.1"/>
    <property type="molecule type" value="Genomic_DNA"/>
</dbReference>
<evidence type="ECO:0000313" key="2">
    <source>
        <dbReference type="Proteomes" id="UP000743370"/>
    </source>
</evidence>
<dbReference type="SUPFAM" id="SSF56112">
    <property type="entry name" value="Protein kinase-like (PK-like)"/>
    <property type="match status" value="1"/>
</dbReference>